<dbReference type="Gene3D" id="3.30.470.20">
    <property type="entry name" value="ATP-grasp fold, B domain"/>
    <property type="match status" value="1"/>
</dbReference>
<dbReference type="NCBIfam" id="TIGR00514">
    <property type="entry name" value="accC"/>
    <property type="match status" value="1"/>
</dbReference>
<evidence type="ECO:0000313" key="8">
    <source>
        <dbReference type="EMBL" id="VAW36370.1"/>
    </source>
</evidence>
<dbReference type="PANTHER" id="PTHR48095">
    <property type="entry name" value="PYRUVATE CARBOXYLASE SUBUNIT A"/>
    <property type="match status" value="1"/>
</dbReference>
<keyword evidence="1 8" id="KW-0436">Ligase</keyword>
<reference evidence="8" key="1">
    <citation type="submission" date="2018-06" db="EMBL/GenBank/DDBJ databases">
        <authorList>
            <person name="Zhirakovskaya E."/>
        </authorList>
    </citation>
    <scope>NUCLEOTIDE SEQUENCE</scope>
</reference>
<dbReference type="AlphaFoldDB" id="A0A3B0V637"/>
<evidence type="ECO:0000256" key="4">
    <source>
        <dbReference type="ARBA" id="ARBA00022840"/>
    </source>
</evidence>
<dbReference type="PANTHER" id="PTHR48095:SF2">
    <property type="entry name" value="BIOTIN CARBOXYLASE, CHLOROPLASTIC"/>
    <property type="match status" value="1"/>
</dbReference>
<feature type="domain" description="Biotin carboxylation" evidence="7">
    <location>
        <begin position="1"/>
        <end position="444"/>
    </location>
</feature>
<dbReference type="NCBIfam" id="NF006367">
    <property type="entry name" value="PRK08591.1"/>
    <property type="match status" value="1"/>
</dbReference>
<dbReference type="PROSITE" id="PS50979">
    <property type="entry name" value="BC"/>
    <property type="match status" value="1"/>
</dbReference>
<gene>
    <name evidence="8" type="ORF">MNBD_DELTA02-110</name>
</gene>
<evidence type="ECO:0000256" key="5">
    <source>
        <dbReference type="ARBA" id="ARBA00022842"/>
    </source>
</evidence>
<dbReference type="InterPro" id="IPR011761">
    <property type="entry name" value="ATP-grasp"/>
</dbReference>
<dbReference type="FunFam" id="3.40.50.20:FF:000010">
    <property type="entry name" value="Propionyl-CoA carboxylase subunit alpha"/>
    <property type="match status" value="1"/>
</dbReference>
<dbReference type="SUPFAM" id="SSF56059">
    <property type="entry name" value="Glutathione synthetase ATP-binding domain-like"/>
    <property type="match status" value="1"/>
</dbReference>
<dbReference type="SUPFAM" id="SSF52440">
    <property type="entry name" value="PreATP-grasp domain"/>
    <property type="match status" value="1"/>
</dbReference>
<dbReference type="Pfam" id="PF02785">
    <property type="entry name" value="Biotin_carb_C"/>
    <property type="match status" value="1"/>
</dbReference>
<evidence type="ECO:0000259" key="7">
    <source>
        <dbReference type="PROSITE" id="PS50979"/>
    </source>
</evidence>
<dbReference type="SUPFAM" id="SSF51246">
    <property type="entry name" value="Rudiment single hybrid motif"/>
    <property type="match status" value="1"/>
</dbReference>
<evidence type="ECO:0000259" key="6">
    <source>
        <dbReference type="PROSITE" id="PS50975"/>
    </source>
</evidence>
<dbReference type="PROSITE" id="PS00866">
    <property type="entry name" value="CPSASE_1"/>
    <property type="match status" value="1"/>
</dbReference>
<dbReference type="InterPro" id="IPR016185">
    <property type="entry name" value="PreATP-grasp_dom_sf"/>
</dbReference>
<dbReference type="Pfam" id="PF00289">
    <property type="entry name" value="Biotin_carb_N"/>
    <property type="match status" value="1"/>
</dbReference>
<dbReference type="Pfam" id="PF02786">
    <property type="entry name" value="CPSase_L_D2"/>
    <property type="match status" value="1"/>
</dbReference>
<dbReference type="InterPro" id="IPR004549">
    <property type="entry name" value="Acetyl_CoA_COase_biotin_COase"/>
</dbReference>
<dbReference type="GO" id="GO:0004075">
    <property type="term" value="F:biotin carboxylase activity"/>
    <property type="evidence" value="ECO:0007669"/>
    <property type="project" value="UniProtKB-EC"/>
</dbReference>
<dbReference type="EMBL" id="UOEZ01000039">
    <property type="protein sequence ID" value="VAW36370.1"/>
    <property type="molecule type" value="Genomic_DNA"/>
</dbReference>
<dbReference type="InterPro" id="IPR011764">
    <property type="entry name" value="Biotin_carboxylation_dom"/>
</dbReference>
<feature type="domain" description="ATP-grasp" evidence="6">
    <location>
        <begin position="120"/>
        <end position="317"/>
    </location>
</feature>
<dbReference type="GO" id="GO:0005524">
    <property type="term" value="F:ATP binding"/>
    <property type="evidence" value="ECO:0007669"/>
    <property type="project" value="UniProtKB-KW"/>
</dbReference>
<keyword evidence="2" id="KW-0479">Metal-binding</keyword>
<evidence type="ECO:0000256" key="2">
    <source>
        <dbReference type="ARBA" id="ARBA00022723"/>
    </source>
</evidence>
<protein>
    <submittedName>
        <fullName evidence="8">Biotin carboxylase of acetyl-CoA carboxylase</fullName>
        <ecNumber evidence="8">6.3.4.14</ecNumber>
    </submittedName>
</protein>
<dbReference type="EC" id="6.3.4.14" evidence="8"/>
<dbReference type="PROSITE" id="PS50975">
    <property type="entry name" value="ATP_GRASP"/>
    <property type="match status" value="1"/>
</dbReference>
<keyword evidence="5" id="KW-0460">Magnesium</keyword>
<accession>A0A3B0V637</accession>
<dbReference type="InterPro" id="IPR005482">
    <property type="entry name" value="Biotin_COase_C"/>
</dbReference>
<dbReference type="InterPro" id="IPR005481">
    <property type="entry name" value="BC-like_N"/>
</dbReference>
<keyword evidence="4" id="KW-0067">ATP-binding</keyword>
<dbReference type="SMART" id="SM00878">
    <property type="entry name" value="Biotin_carb_C"/>
    <property type="match status" value="1"/>
</dbReference>
<dbReference type="InterPro" id="IPR051602">
    <property type="entry name" value="ACC_Biotin_Carboxylase"/>
</dbReference>
<dbReference type="InterPro" id="IPR005479">
    <property type="entry name" value="CPAse_ATP-bd"/>
</dbReference>
<organism evidence="8">
    <name type="scientific">hydrothermal vent metagenome</name>
    <dbReference type="NCBI Taxonomy" id="652676"/>
    <lineage>
        <taxon>unclassified sequences</taxon>
        <taxon>metagenomes</taxon>
        <taxon>ecological metagenomes</taxon>
    </lineage>
</organism>
<proteinExistence type="predicted"/>
<dbReference type="GO" id="GO:0046872">
    <property type="term" value="F:metal ion binding"/>
    <property type="evidence" value="ECO:0007669"/>
    <property type="project" value="UniProtKB-KW"/>
</dbReference>
<dbReference type="InterPro" id="IPR011054">
    <property type="entry name" value="Rudment_hybrid_motif"/>
</dbReference>
<name>A0A3B0V637_9ZZZZ</name>
<keyword evidence="3" id="KW-0547">Nucleotide-binding</keyword>
<sequence length="444" mass="49182">MFNKILIANRGEIAVRIIRACKELGERTVAVFSEEDRDALHTRLADGALCIGPANSADSYLNVSSIISAVEVADAGALHPGYGFLSENAAFAEVCENSGVKFIGPTSHIIRLMGNKVSAKKEAERVGVPVLPWSEKPIEDEKEALEVSKKIGFPLIIKASSGGGGRGMKLVHTQAALGSAFHLARREAQSIFGDAEVFLEKYCIKPRHIEIQILADEYGNVMHLGERECSIQRRHQKILEEAPSLFVDAKLREKMGDASVKLCKAIGYVGVGTIEYLVDEDKNFYFMEMNTRVQVEHPVTEEVTGVDILKEQIRLAAGRKLPMKQKEVRFTGHSIECRINAEDPVTYTPSPGKITELYVPGGPGVRVDTAIYCNYKVPSYYDPMIAKLIVYAKTRRGAIRKMTSALEEFHIEGIKTNIPLHLEIMKDHDYIAGDVTIDFLSRFS</sequence>
<dbReference type="FunFam" id="3.30.1490.20:FF:000003">
    <property type="entry name" value="acetyl-CoA carboxylase isoform X1"/>
    <property type="match status" value="1"/>
</dbReference>
<evidence type="ECO:0000256" key="1">
    <source>
        <dbReference type="ARBA" id="ARBA00022598"/>
    </source>
</evidence>
<evidence type="ECO:0000256" key="3">
    <source>
        <dbReference type="ARBA" id="ARBA00022741"/>
    </source>
</evidence>
<dbReference type="PROSITE" id="PS00867">
    <property type="entry name" value="CPSASE_2"/>
    <property type="match status" value="1"/>
</dbReference>